<dbReference type="PANTHER" id="PTHR43133:SF8">
    <property type="entry name" value="RNA POLYMERASE SIGMA FACTOR HI_1459-RELATED"/>
    <property type="match status" value="1"/>
</dbReference>
<dbReference type="Gene3D" id="1.10.10.10">
    <property type="entry name" value="Winged helix-like DNA-binding domain superfamily/Winged helix DNA-binding domain"/>
    <property type="match status" value="1"/>
</dbReference>
<dbReference type="RefSeq" id="WP_106087824.1">
    <property type="nucleotide sequence ID" value="NZ_PVNL01000019.1"/>
</dbReference>
<evidence type="ECO:0000313" key="8">
    <source>
        <dbReference type="EMBL" id="PRQ09507.1"/>
    </source>
</evidence>
<dbReference type="GO" id="GO:0016987">
    <property type="term" value="F:sigma factor activity"/>
    <property type="evidence" value="ECO:0007669"/>
    <property type="project" value="UniProtKB-KW"/>
</dbReference>
<dbReference type="Proteomes" id="UP000238823">
    <property type="component" value="Unassembled WGS sequence"/>
</dbReference>
<dbReference type="InterPro" id="IPR013325">
    <property type="entry name" value="RNA_pol_sigma_r2"/>
</dbReference>
<evidence type="ECO:0000259" key="7">
    <source>
        <dbReference type="Pfam" id="PF08281"/>
    </source>
</evidence>
<evidence type="ECO:0000256" key="2">
    <source>
        <dbReference type="ARBA" id="ARBA00023015"/>
    </source>
</evidence>
<dbReference type="InterPro" id="IPR039425">
    <property type="entry name" value="RNA_pol_sigma-70-like"/>
</dbReference>
<dbReference type="Gene3D" id="1.10.1740.10">
    <property type="match status" value="1"/>
</dbReference>
<dbReference type="CDD" id="cd06171">
    <property type="entry name" value="Sigma70_r4"/>
    <property type="match status" value="1"/>
</dbReference>
<dbReference type="InterPro" id="IPR014284">
    <property type="entry name" value="RNA_pol_sigma-70_dom"/>
</dbReference>
<feature type="domain" description="RNA polymerase sigma-70 region 2" evidence="6">
    <location>
        <begin position="35"/>
        <end position="101"/>
    </location>
</feature>
<dbReference type="Pfam" id="PF08281">
    <property type="entry name" value="Sigma70_r4_2"/>
    <property type="match status" value="1"/>
</dbReference>
<proteinExistence type="inferred from homology"/>
<evidence type="ECO:0000259" key="6">
    <source>
        <dbReference type="Pfam" id="PF04542"/>
    </source>
</evidence>
<evidence type="ECO:0000256" key="5">
    <source>
        <dbReference type="ARBA" id="ARBA00023163"/>
    </source>
</evidence>
<comment type="similarity">
    <text evidence="1">Belongs to the sigma-70 factor family. ECF subfamily.</text>
</comment>
<dbReference type="OrthoDB" id="5510266at2"/>
<dbReference type="GO" id="GO:0006352">
    <property type="term" value="P:DNA-templated transcription initiation"/>
    <property type="evidence" value="ECO:0007669"/>
    <property type="project" value="InterPro"/>
</dbReference>
<protein>
    <submittedName>
        <fullName evidence="8">ECF RNA polymerase sigma-E factor</fullName>
    </submittedName>
</protein>
<sequence>MPPTTPKPATSANPRSDADLLGAWRGGDSEAGEVLFVRHYPPVARFFRNKVGADQVADLIQDTFTATLEGRDRIEDGSRFRSYLLCIAYRVFCGHLRANYRKQGEVDLDAVPIEDVDASPTSVIVHAQEQRLLLEGLRAIPINYQVVLELHYWEDMSTEEIAVVLEIPSGTVRSRLIRARDALEAAMAGIARSADVLDSTLTRLDDWAAACGQKLAAVSR</sequence>
<dbReference type="Pfam" id="PF04542">
    <property type="entry name" value="Sigma70_r2"/>
    <property type="match status" value="1"/>
</dbReference>
<organism evidence="8 9">
    <name type="scientific">Enhygromyxa salina</name>
    <dbReference type="NCBI Taxonomy" id="215803"/>
    <lineage>
        <taxon>Bacteria</taxon>
        <taxon>Pseudomonadati</taxon>
        <taxon>Myxococcota</taxon>
        <taxon>Polyangia</taxon>
        <taxon>Nannocystales</taxon>
        <taxon>Nannocystaceae</taxon>
        <taxon>Enhygromyxa</taxon>
    </lineage>
</organism>
<dbReference type="SUPFAM" id="SSF88946">
    <property type="entry name" value="Sigma2 domain of RNA polymerase sigma factors"/>
    <property type="match status" value="1"/>
</dbReference>
<gene>
    <name evidence="8" type="primary">rpoE_4</name>
    <name evidence="8" type="ORF">ENSA7_07490</name>
</gene>
<keyword evidence="4" id="KW-0238">DNA-binding</keyword>
<evidence type="ECO:0000256" key="4">
    <source>
        <dbReference type="ARBA" id="ARBA00023125"/>
    </source>
</evidence>
<dbReference type="PANTHER" id="PTHR43133">
    <property type="entry name" value="RNA POLYMERASE ECF-TYPE SIGMA FACTO"/>
    <property type="match status" value="1"/>
</dbReference>
<dbReference type="NCBIfam" id="TIGR02937">
    <property type="entry name" value="sigma70-ECF"/>
    <property type="match status" value="1"/>
</dbReference>
<keyword evidence="2" id="KW-0805">Transcription regulation</keyword>
<feature type="domain" description="RNA polymerase sigma factor 70 region 4 type 2" evidence="7">
    <location>
        <begin position="132"/>
        <end position="183"/>
    </location>
</feature>
<evidence type="ECO:0000256" key="1">
    <source>
        <dbReference type="ARBA" id="ARBA00010641"/>
    </source>
</evidence>
<name>A0A2S9YWP4_9BACT</name>
<dbReference type="InterPro" id="IPR013249">
    <property type="entry name" value="RNA_pol_sigma70_r4_t2"/>
</dbReference>
<evidence type="ECO:0000256" key="3">
    <source>
        <dbReference type="ARBA" id="ARBA00023082"/>
    </source>
</evidence>
<keyword evidence="5" id="KW-0804">Transcription</keyword>
<comment type="caution">
    <text evidence="8">The sequence shown here is derived from an EMBL/GenBank/DDBJ whole genome shotgun (WGS) entry which is preliminary data.</text>
</comment>
<dbReference type="AlphaFoldDB" id="A0A2S9YWP4"/>
<dbReference type="InterPro" id="IPR036388">
    <property type="entry name" value="WH-like_DNA-bd_sf"/>
</dbReference>
<keyword evidence="3" id="KW-0731">Sigma factor</keyword>
<dbReference type="InterPro" id="IPR013324">
    <property type="entry name" value="RNA_pol_sigma_r3/r4-like"/>
</dbReference>
<dbReference type="SUPFAM" id="SSF88659">
    <property type="entry name" value="Sigma3 and sigma4 domains of RNA polymerase sigma factors"/>
    <property type="match status" value="1"/>
</dbReference>
<evidence type="ECO:0000313" key="9">
    <source>
        <dbReference type="Proteomes" id="UP000238823"/>
    </source>
</evidence>
<dbReference type="EMBL" id="PVNL01000019">
    <property type="protein sequence ID" value="PRQ09507.1"/>
    <property type="molecule type" value="Genomic_DNA"/>
</dbReference>
<dbReference type="InterPro" id="IPR007627">
    <property type="entry name" value="RNA_pol_sigma70_r2"/>
</dbReference>
<reference evidence="8 9" key="1">
    <citation type="submission" date="2018-03" db="EMBL/GenBank/DDBJ databases">
        <title>Draft Genome Sequences of the Obligatory Marine Myxobacteria Enhygromyxa salina SWB007.</title>
        <authorList>
            <person name="Poehlein A."/>
            <person name="Moghaddam J.A."/>
            <person name="Harms H."/>
            <person name="Alanjari M."/>
            <person name="Koenig G.M."/>
            <person name="Daniel R."/>
            <person name="Schaeberle T.F."/>
        </authorList>
    </citation>
    <scope>NUCLEOTIDE SEQUENCE [LARGE SCALE GENOMIC DNA]</scope>
    <source>
        <strain evidence="8 9">SWB007</strain>
    </source>
</reference>
<accession>A0A2S9YWP4</accession>
<dbReference type="GO" id="GO:0003677">
    <property type="term" value="F:DNA binding"/>
    <property type="evidence" value="ECO:0007669"/>
    <property type="project" value="UniProtKB-KW"/>
</dbReference>